<comment type="caution">
    <text evidence="1">The sequence shown here is derived from an EMBL/GenBank/DDBJ whole genome shotgun (WGS) entry which is preliminary data.</text>
</comment>
<organism evidence="1 2">
    <name type="scientific">Bauhinia variegata</name>
    <name type="common">Purple orchid tree</name>
    <name type="synonym">Phanera variegata</name>
    <dbReference type="NCBI Taxonomy" id="167791"/>
    <lineage>
        <taxon>Eukaryota</taxon>
        <taxon>Viridiplantae</taxon>
        <taxon>Streptophyta</taxon>
        <taxon>Embryophyta</taxon>
        <taxon>Tracheophyta</taxon>
        <taxon>Spermatophyta</taxon>
        <taxon>Magnoliopsida</taxon>
        <taxon>eudicotyledons</taxon>
        <taxon>Gunneridae</taxon>
        <taxon>Pentapetalae</taxon>
        <taxon>rosids</taxon>
        <taxon>fabids</taxon>
        <taxon>Fabales</taxon>
        <taxon>Fabaceae</taxon>
        <taxon>Cercidoideae</taxon>
        <taxon>Cercideae</taxon>
        <taxon>Bauhiniinae</taxon>
        <taxon>Bauhinia</taxon>
    </lineage>
</organism>
<name>A0ACB9MSP5_BAUVA</name>
<evidence type="ECO:0000313" key="1">
    <source>
        <dbReference type="EMBL" id="KAI4326955.1"/>
    </source>
</evidence>
<reference evidence="1 2" key="1">
    <citation type="journal article" date="2022" name="DNA Res.">
        <title>Chromosomal-level genome assembly of the orchid tree Bauhinia variegata (Leguminosae; Cercidoideae) supports the allotetraploid origin hypothesis of Bauhinia.</title>
        <authorList>
            <person name="Zhong Y."/>
            <person name="Chen Y."/>
            <person name="Zheng D."/>
            <person name="Pang J."/>
            <person name="Liu Y."/>
            <person name="Luo S."/>
            <person name="Meng S."/>
            <person name="Qian L."/>
            <person name="Wei D."/>
            <person name="Dai S."/>
            <person name="Zhou R."/>
        </authorList>
    </citation>
    <scope>NUCLEOTIDE SEQUENCE [LARGE SCALE GENOMIC DNA]</scope>
    <source>
        <strain evidence="1">BV-YZ2020</strain>
    </source>
</reference>
<protein>
    <submittedName>
        <fullName evidence="1">Uncharacterized protein</fullName>
    </submittedName>
</protein>
<dbReference type="Proteomes" id="UP000828941">
    <property type="component" value="Chromosome 8"/>
</dbReference>
<proteinExistence type="predicted"/>
<dbReference type="EMBL" id="CM039433">
    <property type="protein sequence ID" value="KAI4326955.1"/>
    <property type="molecule type" value="Genomic_DNA"/>
</dbReference>
<keyword evidence="2" id="KW-1185">Reference proteome</keyword>
<sequence>MGQEIELDLNEKSSVGLSPNTVLQSQQYSLNSKKRYKKGKSPGKDYVLTLKEDFAEIKFARFRSTSCKSVPSRPNGLESNIQMKRGSMYQSSEEVKNIKNMSTMGERKKIEIARSSDISFSCSIVDSLCSSDDEGPWWNSNLSSTSVSRSWVATEPNSPDCFIEICINSDVKNKNSTATVGKSSINSMVKGQKVTGPLIGGNPSLKSDGVQALHKSLSAKVEKSRFPSPSESDRLSRASPTVQFSPIRKRFNPFAKSKSLRGPVTHMAQTSEVESTVTTNITRSRTYQKCLLNDFSNTAKHSDIISEFINRDIQHSGIGCSPVHLHGNLKLENKHGMLFFEFKVKCPEDIFVAKAWRAANAFNSIYTFHSIDNRKKSNAGGLGSHGCDKDSSVVAQMQVSCNLCSELKGGIFDNSMVTEFVLYDLTHSRESFTHKNSSTDQDASKTLKAHIGLGGETFKLDEETHAIKSKNQHKLPSDNVDFDDSNSYPLVSTELHPNLEIAAIVLQVPFRKIESLKYKIGNRVSAKAYPSLSDLVDKHGESLQDSRSLEQVKVVIPAGNHGLPNTESRGPSSLLDRWRHGGGCDCGGWDMSCPLILLGNPGIQLAEDELLMENYQPLELFVQGAKDGTPTFSMKVVEEGQYTVDFHAQLSTLQAFSICIAILHGASTFSGVREEKNKQLSQCNSLKMLIEEEVDYLMESVSREEKKKVLPKTPKGVPQFYVLNPPFSPIARV</sequence>
<evidence type="ECO:0000313" key="2">
    <source>
        <dbReference type="Proteomes" id="UP000828941"/>
    </source>
</evidence>
<gene>
    <name evidence="1" type="ORF">L6164_019465</name>
</gene>
<accession>A0ACB9MSP5</accession>